<evidence type="ECO:0000313" key="9">
    <source>
        <dbReference type="EMBL" id="KAF0974648.1"/>
    </source>
</evidence>
<dbReference type="SUPFAM" id="SSF49785">
    <property type="entry name" value="Galactose-binding domain-like"/>
    <property type="match status" value="1"/>
</dbReference>
<evidence type="ECO:0000256" key="2">
    <source>
        <dbReference type="ARBA" id="ARBA00022670"/>
    </source>
</evidence>
<comment type="caution">
    <text evidence="9">The sequence shown here is derived from an EMBL/GenBank/DDBJ whole genome shotgun (WGS) entry which is preliminary data.</text>
</comment>
<dbReference type="PRINTS" id="PR00723">
    <property type="entry name" value="SUBTILISIN"/>
</dbReference>
<evidence type="ECO:0000259" key="8">
    <source>
        <dbReference type="Pfam" id="PF00082"/>
    </source>
</evidence>
<keyword evidence="4 6" id="KW-0720">Serine protease</keyword>
<dbReference type="VEuPathDB" id="AmoebaDB:NfTy_078060"/>
<dbReference type="EMBL" id="VFQX01000051">
    <property type="protein sequence ID" value="KAF0974648.1"/>
    <property type="molecule type" value="Genomic_DNA"/>
</dbReference>
<feature type="transmembrane region" description="Helical" evidence="7">
    <location>
        <begin position="1029"/>
        <end position="1052"/>
    </location>
</feature>
<dbReference type="CDD" id="cd04842">
    <property type="entry name" value="Peptidases_S8_Kp43_protease"/>
    <property type="match status" value="1"/>
</dbReference>
<keyword evidence="7" id="KW-0812">Transmembrane</keyword>
<dbReference type="InterPro" id="IPR022398">
    <property type="entry name" value="Peptidase_S8_His-AS"/>
</dbReference>
<evidence type="ECO:0000256" key="4">
    <source>
        <dbReference type="ARBA" id="ARBA00022825"/>
    </source>
</evidence>
<feature type="domain" description="Peptidase S8/S53" evidence="8">
    <location>
        <begin position="407"/>
        <end position="814"/>
    </location>
</feature>
<feature type="active site" description="Charge relay system" evidence="5 6">
    <location>
        <position position="416"/>
    </location>
</feature>
<dbReference type="Proteomes" id="UP000444721">
    <property type="component" value="Unassembled WGS sequence"/>
</dbReference>
<dbReference type="VEuPathDB" id="AmoebaDB:FDP41_006122"/>
<evidence type="ECO:0000256" key="1">
    <source>
        <dbReference type="ARBA" id="ARBA00011073"/>
    </source>
</evidence>
<feature type="active site" description="Charge relay system" evidence="5 6">
    <location>
        <position position="462"/>
    </location>
</feature>
<dbReference type="PROSITE" id="PS51892">
    <property type="entry name" value="SUBTILASE"/>
    <property type="match status" value="1"/>
</dbReference>
<dbReference type="SUPFAM" id="SSF52743">
    <property type="entry name" value="Subtilisin-like"/>
    <property type="match status" value="1"/>
</dbReference>
<dbReference type="PANTHER" id="PTHR43399">
    <property type="entry name" value="SUBTILISIN-RELATED"/>
    <property type="match status" value="1"/>
</dbReference>
<dbReference type="RefSeq" id="XP_044559361.1">
    <property type="nucleotide sequence ID" value="XM_044709723.1"/>
</dbReference>
<reference evidence="9 10" key="1">
    <citation type="journal article" date="2019" name="Sci. Rep.">
        <title>Nanopore sequencing improves the draft genome of the human pathogenic amoeba Naegleria fowleri.</title>
        <authorList>
            <person name="Liechti N."/>
            <person name="Schurch N."/>
            <person name="Bruggmann R."/>
            <person name="Wittwer M."/>
        </authorList>
    </citation>
    <scope>NUCLEOTIDE SEQUENCE [LARGE SCALE GENOMIC DNA]</scope>
    <source>
        <strain evidence="9 10">ATCC 30894</strain>
    </source>
</reference>
<keyword evidence="10" id="KW-1185">Reference proteome</keyword>
<dbReference type="Pfam" id="PF00082">
    <property type="entry name" value="Peptidase_S8"/>
    <property type="match status" value="1"/>
</dbReference>
<comment type="similarity">
    <text evidence="1 6">Belongs to the peptidase S8 family.</text>
</comment>
<gene>
    <name evidence="9" type="ORF">FDP41_006122</name>
</gene>
<dbReference type="Gene3D" id="2.60.120.380">
    <property type="match status" value="1"/>
</dbReference>
<dbReference type="OrthoDB" id="10256524at2759"/>
<dbReference type="GeneID" id="68113340"/>
<dbReference type="InterPro" id="IPR008979">
    <property type="entry name" value="Galactose-bd-like_sf"/>
</dbReference>
<dbReference type="InterPro" id="IPR051048">
    <property type="entry name" value="Peptidase_S8/S53_subtilisin"/>
</dbReference>
<evidence type="ECO:0000256" key="7">
    <source>
        <dbReference type="SAM" id="Phobius"/>
    </source>
</evidence>
<dbReference type="InterPro" id="IPR036852">
    <property type="entry name" value="Peptidase_S8/S53_dom_sf"/>
</dbReference>
<evidence type="ECO:0000256" key="6">
    <source>
        <dbReference type="PROSITE-ProRule" id="PRU01240"/>
    </source>
</evidence>
<protein>
    <recommendedName>
        <fullName evidence="8">Peptidase S8/S53 domain-containing protein</fullName>
    </recommendedName>
</protein>
<dbReference type="InterPro" id="IPR023828">
    <property type="entry name" value="Peptidase_S8_Ser-AS"/>
</dbReference>
<name>A0A6A5BKG9_NAEFO</name>
<accession>A0A6A5BKG9</accession>
<dbReference type="Gene3D" id="3.40.50.200">
    <property type="entry name" value="Peptidase S8/S53 domain"/>
    <property type="match status" value="1"/>
</dbReference>
<dbReference type="InterPro" id="IPR015500">
    <property type="entry name" value="Peptidase_S8_subtilisin-rel"/>
</dbReference>
<evidence type="ECO:0000256" key="3">
    <source>
        <dbReference type="ARBA" id="ARBA00022801"/>
    </source>
</evidence>
<dbReference type="VEuPathDB" id="AmoebaDB:NF0112990"/>
<organism evidence="9 10">
    <name type="scientific">Naegleria fowleri</name>
    <name type="common">Brain eating amoeba</name>
    <dbReference type="NCBI Taxonomy" id="5763"/>
    <lineage>
        <taxon>Eukaryota</taxon>
        <taxon>Discoba</taxon>
        <taxon>Heterolobosea</taxon>
        <taxon>Tetramitia</taxon>
        <taxon>Eutetramitia</taxon>
        <taxon>Vahlkampfiidae</taxon>
        <taxon>Naegleria</taxon>
    </lineage>
</organism>
<dbReference type="PROSITE" id="PS00138">
    <property type="entry name" value="SUBTILASE_SER"/>
    <property type="match status" value="1"/>
</dbReference>
<dbReference type="PANTHER" id="PTHR43399:SF4">
    <property type="entry name" value="CELL WALL-ASSOCIATED PROTEASE"/>
    <property type="match status" value="1"/>
</dbReference>
<keyword evidence="2 6" id="KW-0645">Protease</keyword>
<dbReference type="PROSITE" id="PS00137">
    <property type="entry name" value="SUBTILASE_HIS"/>
    <property type="match status" value="1"/>
</dbReference>
<dbReference type="VEuPathDB" id="AmoebaDB:NF0112980"/>
<dbReference type="GO" id="GO:0006508">
    <property type="term" value="P:proteolysis"/>
    <property type="evidence" value="ECO:0007669"/>
    <property type="project" value="UniProtKB-KW"/>
</dbReference>
<evidence type="ECO:0000313" key="10">
    <source>
        <dbReference type="Proteomes" id="UP000444721"/>
    </source>
</evidence>
<proteinExistence type="inferred from homology"/>
<sequence>MRKSSSFLWRGEGGVSTPPLRPYLFMVLLILMCCLLVALIMPTSAVAIITKKKRDSSSNSPYEEIRFRAMEMMDEPRRRTLGSSSFVLSDDNNLLSLKNRERWNALMNRPTHHIGETNNNHESTVEPKYQFIIKLAIPKSVQPRNGDDAFIHVLSLTSSDDDVVMERKQIHHPLMTKLMRSNNILANHVVSVVAKASELDKLNRENPNLFEWVGTFENHLKSTLNFQFLEDKSREQWNKVRIDAQAADVGADNDNNQDPLDRIKSARMMKKNHERLTETIGSTPLLLDVVISLIPSLEAIQLGKERQELQQIVSSLNALLESKFTKGQDFTMLHTTGDDSQTCEMSFSPLKAAQIGQVLLSYPHVHFIERKLEMTLHNRFASTLMQQATSTSPTTSSTPFYDMGIYGSNQVVAVSDSGLDHDNCFFYDSKTTPTVNVLDTNRRKVVYYSSTNGDNSDGVDGHGTHVCGAIVGSIENQALNTSLNRYHGMAPGSKIWFNDIQAGNGGLSIPNPVTPLFQQPYDNGVRIFSNSWGCGPDSFVSCNYDCSNCQLTRAVGTYAAGSYVTNADCKALFGTTTCCNICNVYSSQCQTIDKFLWDRKDAVILFSQGNSGYLSEFGNTGYPAVSKNTISVGAHHTSNAGFVDGVNYDDFLKKMQEANLPFTSTAQCCAYSGTSYQAVRAYCCPTTISQMYSSQSSIYNENNLASFSSRGPACGGRIKPDVVAVGHTVISTHSDGSLTTKQCGSQSPQLGNSAALLLMSGTSMATPLTAGVVSLLREYFQKYAQIANPSGTLLKAALIHSATPLTGSVAISFDESNRKNIQQAYGSPNFYDGFGKVQIGNLLKDTNGNALDMKIWEASFTSSSEVLRVCLRMKKTAKSPSSFKATLAWYDMPSSIAVEPALIHDLDLIVNQYTLDSTTNTVSKLQLLFGNGAIQYGDDKNNVERVSVSGISNSAVNSEYQMVSLQIVNYGITANTKQPFTVLSTYPKGDWDLLASSECVYQTSVDPSQPQKGNVAIETNISLPLATTLGILGGIAAYVSVLVAGIILALMYRAWRATKKGKSATVSTNTFAGSSQEVVMMEDMAVSEYYYKRDSQLN</sequence>
<evidence type="ECO:0000256" key="5">
    <source>
        <dbReference type="PIRSR" id="PIRSR615500-1"/>
    </source>
</evidence>
<feature type="active site" description="Charge relay system" evidence="5 6">
    <location>
        <position position="763"/>
    </location>
</feature>
<dbReference type="AlphaFoldDB" id="A0A6A5BKG9"/>
<dbReference type="InterPro" id="IPR000209">
    <property type="entry name" value="Peptidase_S8/S53_dom"/>
</dbReference>
<dbReference type="InterPro" id="IPR034058">
    <property type="entry name" value="TagA/B/C/D_pept_dom"/>
</dbReference>
<dbReference type="VEuPathDB" id="AmoebaDB:NF0105360"/>
<dbReference type="GO" id="GO:0004252">
    <property type="term" value="F:serine-type endopeptidase activity"/>
    <property type="evidence" value="ECO:0007669"/>
    <property type="project" value="UniProtKB-UniRule"/>
</dbReference>
<keyword evidence="3 6" id="KW-0378">Hydrolase</keyword>
<keyword evidence="7" id="KW-1133">Transmembrane helix</keyword>
<keyword evidence="7" id="KW-0472">Membrane</keyword>